<dbReference type="Proteomes" id="UP000008291">
    <property type="component" value="Chromosome"/>
</dbReference>
<comment type="subcellular location">
    <subcellularLocation>
        <location evidence="1">Cell inner membrane</location>
        <topology evidence="1">Single-pass membrane protein</topology>
    </subcellularLocation>
</comment>
<evidence type="ECO:0000256" key="1">
    <source>
        <dbReference type="ARBA" id="ARBA00004377"/>
    </source>
</evidence>
<dbReference type="InterPro" id="IPR045584">
    <property type="entry name" value="Pilin-like"/>
</dbReference>
<dbReference type="InterPro" id="IPR016824">
    <property type="entry name" value="Tfp-pilus_assembly_FimT"/>
</dbReference>
<evidence type="ECO:0000256" key="5">
    <source>
        <dbReference type="ARBA" id="ARBA00022519"/>
    </source>
</evidence>
<dbReference type="Pfam" id="PF12019">
    <property type="entry name" value="GspH"/>
    <property type="match status" value="1"/>
</dbReference>
<dbReference type="NCBIfam" id="TIGR02532">
    <property type="entry name" value="IV_pilin_GFxxxE"/>
    <property type="match status" value="1"/>
</dbReference>
<dbReference type="OrthoDB" id="8562218at2"/>
<feature type="domain" description="General secretion pathway GspH" evidence="12">
    <location>
        <begin position="45"/>
        <end position="153"/>
    </location>
</feature>
<reference evidence="13 14" key="1">
    <citation type="journal article" date="2006" name="J. Bacteriol.">
        <title>The genome sequence of the obligately chemolithoautotrophic, facultatively anaerobic bacterium Thiobacillus denitrificans.</title>
        <authorList>
            <person name="Beller H.R."/>
            <person name="Chain P.S."/>
            <person name="Letain T.E."/>
            <person name="Chakicherla A."/>
            <person name="Larimer F.W."/>
            <person name="Richardson P.M."/>
            <person name="Coleman M.A."/>
            <person name="Wood A.P."/>
            <person name="Kelly D.P."/>
        </authorList>
    </citation>
    <scope>NUCLEOTIDE SEQUENCE [LARGE SCALE GENOMIC DNA]</scope>
    <source>
        <strain evidence="13 14">ATCC 25259</strain>
    </source>
</reference>
<keyword evidence="6 11" id="KW-0812">Transmembrane</keyword>
<dbReference type="PROSITE" id="PS00409">
    <property type="entry name" value="PROKAR_NTER_METHYL"/>
    <property type="match status" value="1"/>
</dbReference>
<name>Q3SHR6_THIDA</name>
<keyword evidence="3" id="KW-1003">Cell membrane</keyword>
<keyword evidence="5" id="KW-0997">Cell inner membrane</keyword>
<accession>Q3SHR6</accession>
<dbReference type="InterPro" id="IPR012902">
    <property type="entry name" value="N_methyl_site"/>
</dbReference>
<gene>
    <name evidence="13" type="ordered locus">Tbd_1864</name>
</gene>
<dbReference type="Pfam" id="PF07963">
    <property type="entry name" value="N_methyl"/>
    <property type="match status" value="1"/>
</dbReference>
<evidence type="ECO:0000256" key="8">
    <source>
        <dbReference type="ARBA" id="ARBA00023136"/>
    </source>
</evidence>
<organism evidence="13 14">
    <name type="scientific">Thiobacillus denitrificans (strain ATCC 25259 / T1)</name>
    <dbReference type="NCBI Taxonomy" id="292415"/>
    <lineage>
        <taxon>Bacteria</taxon>
        <taxon>Pseudomonadati</taxon>
        <taxon>Pseudomonadota</taxon>
        <taxon>Betaproteobacteria</taxon>
        <taxon>Nitrosomonadales</taxon>
        <taxon>Thiobacillaceae</taxon>
        <taxon>Thiobacillus</taxon>
    </lineage>
</organism>
<dbReference type="HOGENOM" id="CLU_084761_5_1_4"/>
<dbReference type="RefSeq" id="WP_011312376.1">
    <property type="nucleotide sequence ID" value="NC_007404.1"/>
</dbReference>
<evidence type="ECO:0000256" key="4">
    <source>
        <dbReference type="ARBA" id="ARBA00022481"/>
    </source>
</evidence>
<dbReference type="Gene3D" id="3.30.700.10">
    <property type="entry name" value="Glycoprotein, Type 4 Pilin"/>
    <property type="match status" value="1"/>
</dbReference>
<evidence type="ECO:0000256" key="3">
    <source>
        <dbReference type="ARBA" id="ARBA00022475"/>
    </source>
</evidence>
<keyword evidence="4" id="KW-0488">Methylation</keyword>
<comment type="similarity">
    <text evidence="9">Belongs to the GSP H family.</text>
</comment>
<dbReference type="KEGG" id="tbd:Tbd_1864"/>
<evidence type="ECO:0000256" key="7">
    <source>
        <dbReference type="ARBA" id="ARBA00022989"/>
    </source>
</evidence>
<evidence type="ECO:0000313" key="14">
    <source>
        <dbReference type="Proteomes" id="UP000008291"/>
    </source>
</evidence>
<sequence length="172" mass="18189">MRPLPGPKGFTLVEMVIVVAILAILLTMAAPSFNSFFDKYRVKRAAETVSAFLVNAKSEAIKRNKKLNAVVTGSGSTWCIGMTESSTCDCSTGACKVDDVDRAVYSTAFKGVELDEPGTGHVFGFNPQRGTVVGNETVELESANGVEVYVKVGTVGRIRICVPGGGQGYPSC</sequence>
<dbReference type="PIRSF" id="PIRSF024622">
    <property type="entry name" value="Tfp_FimT"/>
    <property type="match status" value="1"/>
</dbReference>
<evidence type="ECO:0000256" key="2">
    <source>
        <dbReference type="ARBA" id="ARBA00021549"/>
    </source>
</evidence>
<dbReference type="AlphaFoldDB" id="Q3SHR6"/>
<evidence type="ECO:0000256" key="10">
    <source>
        <dbReference type="ARBA" id="ARBA00030775"/>
    </source>
</evidence>
<evidence type="ECO:0000256" key="6">
    <source>
        <dbReference type="ARBA" id="ARBA00022692"/>
    </source>
</evidence>
<dbReference type="GO" id="GO:0015628">
    <property type="term" value="P:protein secretion by the type II secretion system"/>
    <property type="evidence" value="ECO:0007669"/>
    <property type="project" value="InterPro"/>
</dbReference>
<dbReference type="InterPro" id="IPR022346">
    <property type="entry name" value="T2SS_GspH"/>
</dbReference>
<dbReference type="STRING" id="292415.Tbd_1864"/>
<evidence type="ECO:0000256" key="9">
    <source>
        <dbReference type="ARBA" id="ARBA00025772"/>
    </source>
</evidence>
<keyword evidence="8 11" id="KW-0472">Membrane</keyword>
<feature type="transmembrane region" description="Helical" evidence="11">
    <location>
        <begin position="12"/>
        <end position="34"/>
    </location>
</feature>
<protein>
    <recommendedName>
        <fullName evidence="2">Type II secretion system protein H</fullName>
    </recommendedName>
    <alternativeName>
        <fullName evidence="10">General secretion pathway protein H</fullName>
    </alternativeName>
</protein>
<evidence type="ECO:0000256" key="11">
    <source>
        <dbReference type="SAM" id="Phobius"/>
    </source>
</evidence>
<dbReference type="EMBL" id="CP000116">
    <property type="protein sequence ID" value="AAZ97817.1"/>
    <property type="molecule type" value="Genomic_DNA"/>
</dbReference>
<dbReference type="eggNOG" id="COG4970">
    <property type="taxonomic scope" value="Bacteria"/>
</dbReference>
<evidence type="ECO:0000259" key="12">
    <source>
        <dbReference type="Pfam" id="PF12019"/>
    </source>
</evidence>
<dbReference type="SUPFAM" id="SSF54523">
    <property type="entry name" value="Pili subunits"/>
    <property type="match status" value="1"/>
</dbReference>
<proteinExistence type="inferred from homology"/>
<keyword evidence="7 11" id="KW-1133">Transmembrane helix</keyword>
<keyword evidence="14" id="KW-1185">Reference proteome</keyword>
<dbReference type="GO" id="GO:0005886">
    <property type="term" value="C:plasma membrane"/>
    <property type="evidence" value="ECO:0007669"/>
    <property type="project" value="UniProtKB-SubCell"/>
</dbReference>
<dbReference type="GO" id="GO:0015627">
    <property type="term" value="C:type II protein secretion system complex"/>
    <property type="evidence" value="ECO:0007669"/>
    <property type="project" value="InterPro"/>
</dbReference>
<evidence type="ECO:0000313" key="13">
    <source>
        <dbReference type="EMBL" id="AAZ97817.1"/>
    </source>
</evidence>